<name>A0A2H1W4A4_SPOFR</name>
<dbReference type="AlphaFoldDB" id="A0A2H1W4A4"/>
<sequence>MKFFVINSPKLSAAAALLAYKATQMGPKTSHTGQNDHLPLQSLSMYISNASHVPYKARRGCARAACFDIVCQPAHYSLTIIVAIPANSSINFLSPINKLRYEKKSSEEIQKSFTQFVHSFVMLERGVNVLFKFGTGAVNPSEEATARLVRWLGNWLSRNGQTGLKFVDGRGGRPNSEGVGLLK</sequence>
<proteinExistence type="predicted"/>
<accession>A0A2H1W4A4</accession>
<evidence type="ECO:0000313" key="1">
    <source>
        <dbReference type="EMBL" id="SOQ47863.1"/>
    </source>
</evidence>
<reference evidence="1" key="1">
    <citation type="submission" date="2016-07" db="EMBL/GenBank/DDBJ databases">
        <authorList>
            <person name="Bretaudeau A."/>
        </authorList>
    </citation>
    <scope>NUCLEOTIDE SEQUENCE</scope>
    <source>
        <strain evidence="1">Rice</strain>
        <tissue evidence="1">Whole body</tissue>
    </source>
</reference>
<organism evidence="1">
    <name type="scientific">Spodoptera frugiperda</name>
    <name type="common">Fall armyworm</name>
    <dbReference type="NCBI Taxonomy" id="7108"/>
    <lineage>
        <taxon>Eukaryota</taxon>
        <taxon>Metazoa</taxon>
        <taxon>Ecdysozoa</taxon>
        <taxon>Arthropoda</taxon>
        <taxon>Hexapoda</taxon>
        <taxon>Insecta</taxon>
        <taxon>Pterygota</taxon>
        <taxon>Neoptera</taxon>
        <taxon>Endopterygota</taxon>
        <taxon>Lepidoptera</taxon>
        <taxon>Glossata</taxon>
        <taxon>Ditrysia</taxon>
        <taxon>Noctuoidea</taxon>
        <taxon>Noctuidae</taxon>
        <taxon>Amphipyrinae</taxon>
        <taxon>Spodoptera</taxon>
    </lineage>
</organism>
<protein>
    <submittedName>
        <fullName evidence="1">SFRICE_027096</fullName>
    </submittedName>
</protein>
<dbReference type="EMBL" id="ODYU01006213">
    <property type="protein sequence ID" value="SOQ47863.1"/>
    <property type="molecule type" value="Genomic_DNA"/>
</dbReference>
<gene>
    <name evidence="1" type="ORF">SFRICE_027096</name>
</gene>